<sequence length="77" mass="8336">MKKRTSAQALLDHYLTAPVERAGPPGAGRRLSPKEQAAERTTEAARRQIEADTEERAAKSRRLAAARLGKDAPGRDG</sequence>
<name>A0AAX1UIH3_CERSP</name>
<feature type="compositionally biased region" description="Basic and acidic residues" evidence="1">
    <location>
        <begin position="32"/>
        <end position="58"/>
    </location>
</feature>
<dbReference type="RefSeq" id="WP_002724021.1">
    <property type="nucleotide sequence ID" value="NZ_BJXO01000021.1"/>
</dbReference>
<dbReference type="AlphaFoldDB" id="A0AAX1UIH3"/>
<proteinExistence type="predicted"/>
<gene>
    <name evidence="2" type="ORF">D1114_15880</name>
</gene>
<evidence type="ECO:0000256" key="1">
    <source>
        <dbReference type="SAM" id="MobiDB-lite"/>
    </source>
</evidence>
<evidence type="ECO:0000313" key="3">
    <source>
        <dbReference type="Proteomes" id="UP000266305"/>
    </source>
</evidence>
<feature type="region of interest" description="Disordered" evidence="1">
    <location>
        <begin position="1"/>
        <end position="77"/>
    </location>
</feature>
<comment type="caution">
    <text evidence="2">The sequence shown here is derived from an EMBL/GenBank/DDBJ whole genome shotgun (WGS) entry which is preliminary data.</text>
</comment>
<dbReference type="EMBL" id="QWGP01000019">
    <property type="protein sequence ID" value="RHZ93130.1"/>
    <property type="molecule type" value="Genomic_DNA"/>
</dbReference>
<reference evidence="2 3" key="1">
    <citation type="submission" date="2018-08" db="EMBL/GenBank/DDBJ databases">
        <title>Draft genome sequence of Rhodobacter sphaeroides FY.</title>
        <authorList>
            <person name="Rayyan A."/>
            <person name="Meyer T.E."/>
            <person name="Kyndt J.A."/>
        </authorList>
    </citation>
    <scope>NUCLEOTIDE SEQUENCE [LARGE SCALE GENOMIC DNA]</scope>
    <source>
        <strain evidence="2 3">FY</strain>
    </source>
</reference>
<dbReference type="GeneID" id="3722051"/>
<feature type="compositionally biased region" description="Basic and acidic residues" evidence="1">
    <location>
        <begin position="68"/>
        <end position="77"/>
    </location>
</feature>
<dbReference type="Proteomes" id="UP000266305">
    <property type="component" value="Unassembled WGS sequence"/>
</dbReference>
<protein>
    <submittedName>
        <fullName evidence="2">Uncharacterized protein</fullName>
    </submittedName>
</protein>
<evidence type="ECO:0000313" key="2">
    <source>
        <dbReference type="EMBL" id="RHZ93130.1"/>
    </source>
</evidence>
<accession>A0AAX1UIH3</accession>
<organism evidence="2 3">
    <name type="scientific">Cereibacter sphaeroides</name>
    <name type="common">Rhodobacter sphaeroides</name>
    <dbReference type="NCBI Taxonomy" id="1063"/>
    <lineage>
        <taxon>Bacteria</taxon>
        <taxon>Pseudomonadati</taxon>
        <taxon>Pseudomonadota</taxon>
        <taxon>Alphaproteobacteria</taxon>
        <taxon>Rhodobacterales</taxon>
        <taxon>Paracoccaceae</taxon>
        <taxon>Cereibacter</taxon>
    </lineage>
</organism>